<dbReference type="Pfam" id="PF00485">
    <property type="entry name" value="PRK"/>
    <property type="match status" value="1"/>
</dbReference>
<dbReference type="GO" id="GO:0005524">
    <property type="term" value="F:ATP binding"/>
    <property type="evidence" value="ECO:0007669"/>
    <property type="project" value="UniProtKB-KW"/>
</dbReference>
<accession>A0A4R2MAX4</accession>
<comment type="caution">
    <text evidence="13">The sequence shown here is derived from an EMBL/GenBank/DDBJ whole genome shotgun (WGS) entry which is preliminary data.</text>
</comment>
<keyword evidence="8 13" id="KW-0418">Kinase</keyword>
<keyword evidence="5" id="KW-0113">Calvin cycle</keyword>
<evidence type="ECO:0000313" key="13">
    <source>
        <dbReference type="EMBL" id="TCP01667.1"/>
    </source>
</evidence>
<reference evidence="13 14" key="1">
    <citation type="submission" date="2019-03" db="EMBL/GenBank/DDBJ databases">
        <title>Genomic Encyclopedia of Type Strains, Phase IV (KMG-IV): sequencing the most valuable type-strain genomes for metagenomic binning, comparative biology and taxonomic classification.</title>
        <authorList>
            <person name="Goeker M."/>
        </authorList>
    </citation>
    <scope>NUCLEOTIDE SEQUENCE [LARGE SCALE GENOMIC DNA]</scope>
    <source>
        <strain evidence="13 14">DSM 1709</strain>
    </source>
</reference>
<evidence type="ECO:0000256" key="9">
    <source>
        <dbReference type="ARBA" id="ARBA00022840"/>
    </source>
</evidence>
<sequence>MHLPQTLATQVHTSMGGRNTPFIVALCGWADTGKSTVATQLVAALRQFGLAADAISTDDFMRDRAERDAVGISGYDLRSIDMAALRAALVRFFARQPFGVHRYDNRTGMKSGEPRTVSPADVLVVEGIHALHPDLSPHTHLKVFIDAEEATARELRVRANQRKRGMSAHDAAARVEREWRDYCAWVLPRRERADIVVQVDLEFGYRGVNSGTSDGVAGKASGE</sequence>
<comment type="catalytic activity">
    <reaction evidence="11">
        <text>D-ribulose 5-phosphate + ATP = D-ribulose 1,5-bisphosphate + ADP + H(+)</text>
        <dbReference type="Rhea" id="RHEA:19365"/>
        <dbReference type="ChEBI" id="CHEBI:15378"/>
        <dbReference type="ChEBI" id="CHEBI:30616"/>
        <dbReference type="ChEBI" id="CHEBI:57870"/>
        <dbReference type="ChEBI" id="CHEBI:58121"/>
        <dbReference type="ChEBI" id="CHEBI:456216"/>
        <dbReference type="EC" id="2.7.1.19"/>
    </reaction>
</comment>
<keyword evidence="4" id="KW-0602">Photosynthesis</keyword>
<comment type="similarity">
    <text evidence="2">Belongs to the phosphoribulokinase family.</text>
</comment>
<dbReference type="SUPFAM" id="SSF52540">
    <property type="entry name" value="P-loop containing nucleoside triphosphate hydrolases"/>
    <property type="match status" value="1"/>
</dbReference>
<evidence type="ECO:0000256" key="2">
    <source>
        <dbReference type="ARBA" id="ARBA00009719"/>
    </source>
</evidence>
<evidence type="ECO:0000259" key="12">
    <source>
        <dbReference type="Pfam" id="PF00485"/>
    </source>
</evidence>
<evidence type="ECO:0000256" key="3">
    <source>
        <dbReference type="ARBA" id="ARBA00012042"/>
    </source>
</evidence>
<dbReference type="InterPro" id="IPR006083">
    <property type="entry name" value="PRK/URK"/>
</dbReference>
<dbReference type="GO" id="GO:0019253">
    <property type="term" value="P:reductive pentose-phosphate cycle"/>
    <property type="evidence" value="ECO:0007669"/>
    <property type="project" value="UniProtKB-KW"/>
</dbReference>
<dbReference type="GO" id="GO:0008974">
    <property type="term" value="F:phosphoribulokinase activity"/>
    <property type="evidence" value="ECO:0007669"/>
    <property type="project" value="UniProtKB-EC"/>
</dbReference>
<name>A0A4R2MAX4_RUBGE</name>
<feature type="domain" description="Phosphoribulokinase/uridine kinase" evidence="12">
    <location>
        <begin position="23"/>
        <end position="199"/>
    </location>
</feature>
<evidence type="ECO:0000313" key="14">
    <source>
        <dbReference type="Proteomes" id="UP000295106"/>
    </source>
</evidence>
<evidence type="ECO:0000256" key="10">
    <source>
        <dbReference type="ARBA" id="ARBA00031382"/>
    </source>
</evidence>
<gene>
    <name evidence="13" type="ORF">EV684_1086</name>
</gene>
<keyword evidence="6" id="KW-0808">Transferase</keyword>
<dbReference type="Proteomes" id="UP000295106">
    <property type="component" value="Unassembled WGS sequence"/>
</dbReference>
<dbReference type="Gene3D" id="3.40.50.300">
    <property type="entry name" value="P-loop containing nucleotide triphosphate hydrolases"/>
    <property type="match status" value="1"/>
</dbReference>
<comment type="pathway">
    <text evidence="1">Carbohydrate biosynthesis; Calvin cycle.</text>
</comment>
<evidence type="ECO:0000256" key="6">
    <source>
        <dbReference type="ARBA" id="ARBA00022679"/>
    </source>
</evidence>
<evidence type="ECO:0000256" key="7">
    <source>
        <dbReference type="ARBA" id="ARBA00022741"/>
    </source>
</evidence>
<dbReference type="EC" id="2.7.1.19" evidence="3"/>
<dbReference type="InterPro" id="IPR006082">
    <property type="entry name" value="PRK"/>
</dbReference>
<evidence type="ECO:0000256" key="8">
    <source>
        <dbReference type="ARBA" id="ARBA00022777"/>
    </source>
</evidence>
<dbReference type="AlphaFoldDB" id="A0A4R2MAX4"/>
<dbReference type="PRINTS" id="PR00478">
    <property type="entry name" value="PHRIBLKINASE"/>
</dbReference>
<keyword evidence="7" id="KW-0547">Nucleotide-binding</keyword>
<keyword evidence="9" id="KW-0067">ATP-binding</keyword>
<dbReference type="EMBL" id="SLXD01000008">
    <property type="protein sequence ID" value="TCP01667.1"/>
    <property type="molecule type" value="Genomic_DNA"/>
</dbReference>
<evidence type="ECO:0000256" key="1">
    <source>
        <dbReference type="ARBA" id="ARBA00005215"/>
    </source>
</evidence>
<dbReference type="InterPro" id="IPR027417">
    <property type="entry name" value="P-loop_NTPase"/>
</dbReference>
<dbReference type="PANTHER" id="PTHR10285">
    <property type="entry name" value="URIDINE KINASE"/>
    <property type="match status" value="1"/>
</dbReference>
<evidence type="ECO:0000256" key="5">
    <source>
        <dbReference type="ARBA" id="ARBA00022567"/>
    </source>
</evidence>
<evidence type="ECO:0000256" key="11">
    <source>
        <dbReference type="ARBA" id="ARBA00047663"/>
    </source>
</evidence>
<evidence type="ECO:0000256" key="4">
    <source>
        <dbReference type="ARBA" id="ARBA00022531"/>
    </source>
</evidence>
<protein>
    <recommendedName>
        <fullName evidence="3">phosphoribulokinase</fullName>
        <ecNumber evidence="3">2.7.1.19</ecNumber>
    </recommendedName>
    <alternativeName>
        <fullName evidence="10">Phosphopentokinase</fullName>
    </alternativeName>
</protein>
<proteinExistence type="inferred from homology"/>
<organism evidence="13 14">
    <name type="scientific">Rubrivivax gelatinosus</name>
    <name type="common">Rhodocyclus gelatinosus</name>
    <name type="synonym">Rhodopseudomonas gelatinosa</name>
    <dbReference type="NCBI Taxonomy" id="28068"/>
    <lineage>
        <taxon>Bacteria</taxon>
        <taxon>Pseudomonadati</taxon>
        <taxon>Pseudomonadota</taxon>
        <taxon>Betaproteobacteria</taxon>
        <taxon>Burkholderiales</taxon>
        <taxon>Sphaerotilaceae</taxon>
        <taxon>Rubrivivax</taxon>
    </lineage>
</organism>